<name>A0A4E0QPK9_9GAMM</name>
<sequence>MGNAVLFFFREQLRQDVRLEKTQTALQQEGLCLDVQPIGSQLKATIIGLALLGLGFILPFALEFISREFFQIRHGVTLDSVIVVACLLYILPVGQYLWRHRQTMHHLAMTFGLIGVGWAIWWIPVVIFDSLNISFLGKYGTGNSGGIIGLLLSILLVAQYLWRHWQTMSRSAALTGLIGIVIFILMISVLLVI</sequence>
<gene>
    <name evidence="2" type="ORF">PN36_29315</name>
</gene>
<proteinExistence type="predicted"/>
<dbReference type="AlphaFoldDB" id="A0A4E0QPK9"/>
<comment type="caution">
    <text evidence="2">The sequence shown here is derived from an EMBL/GenBank/DDBJ whole genome shotgun (WGS) entry which is preliminary data.</text>
</comment>
<feature type="transmembrane region" description="Helical" evidence="1">
    <location>
        <begin position="140"/>
        <end position="162"/>
    </location>
</feature>
<keyword evidence="1" id="KW-0472">Membrane</keyword>
<evidence type="ECO:0000313" key="2">
    <source>
        <dbReference type="EMBL" id="TGO02170.1"/>
    </source>
</evidence>
<feature type="transmembrane region" description="Helical" evidence="1">
    <location>
        <begin position="77"/>
        <end position="98"/>
    </location>
</feature>
<reference evidence="2 3" key="1">
    <citation type="journal article" date="2016" name="Front. Microbiol.">
        <title>Single-Cell (Meta-)Genomics of a Dimorphic Candidatus Thiomargarita nelsonii Reveals Genomic Plasticity.</title>
        <authorList>
            <person name="Flood B.E."/>
            <person name="Fliss P."/>
            <person name="Jones D.S."/>
            <person name="Dick G.J."/>
            <person name="Jain S."/>
            <person name="Kaster A.K."/>
            <person name="Winkel M."/>
            <person name="Mussmann M."/>
            <person name="Bailey J."/>
        </authorList>
    </citation>
    <scope>NUCLEOTIDE SEQUENCE [LARGE SCALE GENOMIC DNA]</scope>
    <source>
        <strain evidence="2">Hydrate Ridge</strain>
    </source>
</reference>
<keyword evidence="3" id="KW-1185">Reference proteome</keyword>
<feature type="transmembrane region" description="Helical" evidence="1">
    <location>
        <begin position="44"/>
        <end position="65"/>
    </location>
</feature>
<dbReference type="Proteomes" id="UP000030428">
    <property type="component" value="Unassembled WGS sequence"/>
</dbReference>
<evidence type="ECO:0000313" key="3">
    <source>
        <dbReference type="Proteomes" id="UP000030428"/>
    </source>
</evidence>
<keyword evidence="1" id="KW-1133">Transmembrane helix</keyword>
<accession>A0A4E0QPK9</accession>
<evidence type="ECO:0000256" key="1">
    <source>
        <dbReference type="SAM" id="Phobius"/>
    </source>
</evidence>
<keyword evidence="1" id="KW-0812">Transmembrane</keyword>
<protein>
    <submittedName>
        <fullName evidence="2">Uncharacterized protein</fullName>
    </submittedName>
</protein>
<feature type="transmembrane region" description="Helical" evidence="1">
    <location>
        <begin position="174"/>
        <end position="192"/>
    </location>
</feature>
<dbReference type="EMBL" id="JSZA02000201">
    <property type="protein sequence ID" value="TGO02170.1"/>
    <property type="molecule type" value="Genomic_DNA"/>
</dbReference>
<organism evidence="2 3">
    <name type="scientific">Candidatus Thiomargarita nelsonii</name>
    <dbReference type="NCBI Taxonomy" id="1003181"/>
    <lineage>
        <taxon>Bacteria</taxon>
        <taxon>Pseudomonadati</taxon>
        <taxon>Pseudomonadota</taxon>
        <taxon>Gammaproteobacteria</taxon>
        <taxon>Thiotrichales</taxon>
        <taxon>Thiotrichaceae</taxon>
        <taxon>Thiomargarita</taxon>
    </lineage>
</organism>
<feature type="transmembrane region" description="Helical" evidence="1">
    <location>
        <begin position="104"/>
        <end position="128"/>
    </location>
</feature>